<feature type="region of interest" description="Disordered" evidence="2">
    <location>
        <begin position="1968"/>
        <end position="1995"/>
    </location>
</feature>
<feature type="signal peptide" evidence="3">
    <location>
        <begin position="1"/>
        <end position="17"/>
    </location>
</feature>
<dbReference type="InterPro" id="IPR031325">
    <property type="entry name" value="RHS_repeat"/>
</dbReference>
<dbReference type="Pfam" id="PF05593">
    <property type="entry name" value="RHS_repeat"/>
    <property type="match status" value="1"/>
</dbReference>
<comment type="caution">
    <text evidence="7">The sequence shown here is derived from an EMBL/GenBank/DDBJ whole genome shotgun (WGS) entry which is preliminary data.</text>
</comment>
<organism evidence="7 8">
    <name type="scientific">Sedimentitalea todarodis</name>
    <dbReference type="NCBI Taxonomy" id="1631240"/>
    <lineage>
        <taxon>Bacteria</taxon>
        <taxon>Pseudomonadati</taxon>
        <taxon>Pseudomonadota</taxon>
        <taxon>Alphaproteobacteria</taxon>
        <taxon>Rhodobacterales</taxon>
        <taxon>Paracoccaceae</taxon>
        <taxon>Sedimentitalea</taxon>
    </lineage>
</organism>
<dbReference type="NCBIfam" id="TIGR03696">
    <property type="entry name" value="Rhs_assc_core"/>
    <property type="match status" value="1"/>
</dbReference>
<feature type="domain" description="Teneurin-like YD-shell" evidence="6">
    <location>
        <begin position="1420"/>
        <end position="1529"/>
    </location>
</feature>
<dbReference type="InterPro" id="IPR045351">
    <property type="entry name" value="DUF6531"/>
</dbReference>
<evidence type="ECO:0000256" key="3">
    <source>
        <dbReference type="SAM" id="SignalP"/>
    </source>
</evidence>
<gene>
    <name evidence="7" type="ORF">QO231_24620</name>
</gene>
<dbReference type="RefSeq" id="WP_316782512.1">
    <property type="nucleotide sequence ID" value="NZ_JASMWN010000040.1"/>
</dbReference>
<keyword evidence="1" id="KW-0677">Repeat</keyword>
<dbReference type="Pfam" id="PF01841">
    <property type="entry name" value="Transglut_core"/>
    <property type="match status" value="1"/>
</dbReference>
<dbReference type="Gene3D" id="2.180.10.10">
    <property type="entry name" value="RHS repeat-associated core"/>
    <property type="match status" value="3"/>
</dbReference>
<keyword evidence="8" id="KW-1185">Reference proteome</keyword>
<dbReference type="InterPro" id="IPR050708">
    <property type="entry name" value="T6SS_VgrG/RHS"/>
</dbReference>
<feature type="domain" description="Teneurin-like YD-shell" evidence="6">
    <location>
        <begin position="1543"/>
        <end position="1843"/>
    </location>
</feature>
<dbReference type="Gene3D" id="3.10.620.30">
    <property type="match status" value="1"/>
</dbReference>
<evidence type="ECO:0000256" key="2">
    <source>
        <dbReference type="SAM" id="MobiDB-lite"/>
    </source>
</evidence>
<accession>A0ABU3VLC3</accession>
<dbReference type="InterPro" id="IPR056823">
    <property type="entry name" value="TEN-like_YD-shell"/>
</dbReference>
<feature type="chain" id="PRO_5047337220" evidence="3">
    <location>
        <begin position="18"/>
        <end position="2024"/>
    </location>
</feature>
<dbReference type="SUPFAM" id="SSF54001">
    <property type="entry name" value="Cysteine proteinases"/>
    <property type="match status" value="1"/>
</dbReference>
<dbReference type="InterPro" id="IPR038765">
    <property type="entry name" value="Papain-like_cys_pep_sf"/>
</dbReference>
<dbReference type="PANTHER" id="PTHR32305:SF15">
    <property type="entry name" value="PROTEIN RHSA-RELATED"/>
    <property type="match status" value="1"/>
</dbReference>
<dbReference type="EMBL" id="JASMWN010000040">
    <property type="protein sequence ID" value="MDU9007012.1"/>
    <property type="molecule type" value="Genomic_DNA"/>
</dbReference>
<feature type="region of interest" description="Disordered" evidence="2">
    <location>
        <begin position="1884"/>
        <end position="1915"/>
    </location>
</feature>
<protein>
    <submittedName>
        <fullName evidence="7">RHS repeat-associated core domain-containing protein</fullName>
    </submittedName>
</protein>
<evidence type="ECO:0000256" key="1">
    <source>
        <dbReference type="ARBA" id="ARBA00022737"/>
    </source>
</evidence>
<evidence type="ECO:0000259" key="4">
    <source>
        <dbReference type="Pfam" id="PF01841"/>
    </source>
</evidence>
<reference evidence="8" key="1">
    <citation type="submission" date="2023-05" db="EMBL/GenBank/DDBJ databases">
        <title>Sedimentitalea sp. nov. JM2-8.</title>
        <authorList>
            <person name="Huang J."/>
        </authorList>
    </citation>
    <scope>NUCLEOTIDE SEQUENCE [LARGE SCALE GENOMIC DNA]</scope>
    <source>
        <strain evidence="8">KHS03</strain>
    </source>
</reference>
<evidence type="ECO:0000313" key="7">
    <source>
        <dbReference type="EMBL" id="MDU9007012.1"/>
    </source>
</evidence>
<feature type="domain" description="Teneurin-like YD-shell" evidence="6">
    <location>
        <begin position="878"/>
        <end position="1341"/>
    </location>
</feature>
<feature type="compositionally biased region" description="Basic residues" evidence="2">
    <location>
        <begin position="1970"/>
        <end position="1979"/>
    </location>
</feature>
<dbReference type="NCBIfam" id="TIGR01643">
    <property type="entry name" value="YD_repeat_2x"/>
    <property type="match status" value="4"/>
</dbReference>
<dbReference type="PANTHER" id="PTHR32305">
    <property type="match status" value="1"/>
</dbReference>
<name>A0ABU3VLC3_9RHOB</name>
<dbReference type="InterPro" id="IPR002931">
    <property type="entry name" value="Transglutaminase-like"/>
</dbReference>
<dbReference type="InterPro" id="IPR022385">
    <property type="entry name" value="Rhs_assc_core"/>
</dbReference>
<keyword evidence="3" id="KW-0732">Signal</keyword>
<dbReference type="Pfam" id="PF20148">
    <property type="entry name" value="DUF6531"/>
    <property type="match status" value="1"/>
</dbReference>
<evidence type="ECO:0000313" key="8">
    <source>
        <dbReference type="Proteomes" id="UP001255416"/>
    </source>
</evidence>
<dbReference type="Pfam" id="PF25023">
    <property type="entry name" value="TEN_YD-shell"/>
    <property type="match status" value="3"/>
</dbReference>
<feature type="domain" description="DUF6531" evidence="5">
    <location>
        <begin position="715"/>
        <end position="772"/>
    </location>
</feature>
<dbReference type="InterPro" id="IPR006530">
    <property type="entry name" value="YD"/>
</dbReference>
<sequence>MPGIVKLSIFALTVAFAGAWGSPQAVQAQGSAPGFWSVSPEPVTPQEAEAYFDALRDAQEMATGDTLPAPAAATSQVVPDVAELARSLRNNIDLIYQYVYNEIELTPTYGLAKGPLGTLLDGSGNPFDQTNLFIQMAESAGYEARFIYGEIWLPTARLNTWLGTVGGPEVGGEILAKGHIPVRFVTDQEDNRIGVTFLHAWAQVEIAGVWYTFDPSLKTHEVKTRLANFNSVLGYKKFGGCGGGVTDPDCGLFGAASGTLNGNRLSGIKYTRLGDKLDVYADNLVSHIRTTLPTATMSDIVGGLAIVQVDEAPVRETSNPNLFPGTTPDIGTDSIDTVYRTRLRLTNGTDCTSSGELFYADEIDAQRLTVSMAGNAAAELRLDGVLRETWTVSPGSMTLHACADHPYPTSFTGPPVPGSGPGDQNNIQMSLGTDDGNIFAILNGWGDIGGARLAYHRKRQKEYLIDDGHSLTSEQVAGEALQINAVSWLVQSTQARQISNGLFEIWRIATHDIGVAGQTASPYVDIPGSSGTSASRTSATIDRAAMALAMAGPRSAFESTTIAQSTTHDNEVSTVTLFAENNGSNGGGAFYEIASVGELDQARATLESNGWSSSQLDHIRQTLSSQPLGLDYTFYLPEDGTIVSGSWSGNTYLSYGSNSDQTRISLGYIIGGSLNGGFAKQPQIKEDTSRNAEEQGTILGWASNAAHTVGTLISDPVNTFTGDYVYDSTDMTVGSRSFPYGLGLQRSYSSGSRLLDGPFGYGWTHNLNLEASRYSDSLQGLGADSPVDAAAMIVALYLSKQVYSADPTLKEVIVATLLQDWGTRHLFDNAVTVAIPGASETFVKLPGALGFNPPNKSTARLTEPNEGVFIYETLDGNTLSFDGDGKLSTWQNANGFDVTLSYDAETRLDQVSNEFGWTLDIQYDANGRIDNVSDTLGRSVSYDYQGDGDLKSFTDAEGNTTEYFYSARGRMTRIRYPSFPSTNFVKNVYDSLGRVMEQTNPSTGTDNPYQYFIAGTRSEEVDPYGNSRIWYQDDRGNVVRTVDQLGRETLSEYDGLDRLVEKTLPEGNSSRFTYDDATCATRCTHNVTTIVTEPDVDRGGPTLTESFTYWGSGKKYKLRKHTNPRNQDTTFTYDANGNLLTRTEPTVPGGTPVTTFEYYPNGPRTGMLQKTTDPTSLITELVIEQATGNLLEMEIDPAGLDLKTAFTYDDWGNIATTTDPEDRINKSIFDCERQLRATVPPLTGPGAAPLPRTRLDYDEDGRVKTTNLVSGGVNGLACNATGGGTGTVLQSWETRYYNNGLLKEEISPDGAETKYNYDLLDRLIITTDPDGRKFRTFYDAASQVIRTRTEMDGEQQITARYEYDPNGNNTAIRDARNNRTEFLYDGLDRLIQTHYPDLGAVNTANPNDKEVFRYNINGSLNRFTTRAGQNIVMTYDVLERLKSKNPAGSQKVEYEYDLAGRQTRVKYATGAAHVIDYAYDTAKRLTSVTDDGRTVSYLLDLSGNRTQLTWPDGISVNYDYDDSGRIKAIRQGTAAAPGSTLASYTYDNRGRRKEQELWNNGSALTTTYTYEADSALDTMAHDLDGTANDVTFTLDYLPGNRIDTMTVSNPAYVYEPPANLNHSYTRNRLNQITTVNQGGGQVFTLGYDDNGNLIDDGGDWNYVFDAQNRLISATGPNTSASYGYDPLGRRASKTVTGSTAEDKLFLYDGEDVIADTNASGAVFRRFIHGPGVDEPVAMYYGAGDTVRRFFVTDPQGSVIGMTNKDGVLQDSHSYSAFGIPDDSATDTTGNPYRYTARRWDAETGLSYYRARYYSPTLGRFMSPDPTGYEDGLNFYAYVGNDPVNLTDPSGTKLYPGGATSGYSVVTTSYDGSASFDDFGSFQVTQDKTNTGRRPPGTLRSSILPGEGGGGSASIPRLGVSLPRMQINASQLHTRGTKIPGGRKVSDTVQGSNTIRNSSFEAFKRVDFHPSRPHNGKSPHTHPNFRNELPDGSVRSGVSRQGIDVRKIDLVDAARPGGIRTGAPQ</sequence>
<proteinExistence type="predicted"/>
<evidence type="ECO:0000259" key="6">
    <source>
        <dbReference type="Pfam" id="PF25023"/>
    </source>
</evidence>
<evidence type="ECO:0000259" key="5">
    <source>
        <dbReference type="Pfam" id="PF20148"/>
    </source>
</evidence>
<dbReference type="Proteomes" id="UP001255416">
    <property type="component" value="Unassembled WGS sequence"/>
</dbReference>
<feature type="domain" description="Transglutaminase-like" evidence="4">
    <location>
        <begin position="87"/>
        <end position="215"/>
    </location>
</feature>